<name>A0A0N5BBK5_STREA</name>
<dbReference type="InterPro" id="IPR007327">
    <property type="entry name" value="TPD52"/>
</dbReference>
<keyword evidence="4" id="KW-1185">Reference proteome</keyword>
<comment type="similarity">
    <text evidence="1">Belongs to the TPD52 family.</text>
</comment>
<sequence length="189" mass="20991">METPSSDTPSYNGTMPISEHEREELKNELQKTEEEIRTLRQVLTARVKHAQELKKKLGVSPLAEVTSEINDSLRQVKDSQAYQKTAEVAAATAETVASKWQEMKSSSIFKSFESKLGSAYNTAKMAASTSIDHLSGVRSTQNSATPTPQTEAPPSQNDNCTLALKLPIIYNLLFFMNILLTYHLCFTCD</sequence>
<dbReference type="PANTHER" id="PTHR19307">
    <property type="entry name" value="TUMOR PROTEIN D52"/>
    <property type="match status" value="1"/>
</dbReference>
<protein>
    <submittedName>
        <fullName evidence="5">Tumor protein D52</fullName>
    </submittedName>
</protein>
<evidence type="ECO:0000313" key="5">
    <source>
        <dbReference type="WBParaSite" id="SPAL_0000341200.1"/>
    </source>
</evidence>
<feature type="region of interest" description="Disordered" evidence="3">
    <location>
        <begin position="135"/>
        <end position="157"/>
    </location>
</feature>
<dbReference type="Pfam" id="PF04201">
    <property type="entry name" value="TPD52"/>
    <property type="match status" value="1"/>
</dbReference>
<dbReference type="AlphaFoldDB" id="A0A0N5BBK5"/>
<evidence type="ECO:0000256" key="2">
    <source>
        <dbReference type="ARBA" id="ARBA00023054"/>
    </source>
</evidence>
<evidence type="ECO:0000256" key="3">
    <source>
        <dbReference type="SAM" id="MobiDB-lite"/>
    </source>
</evidence>
<keyword evidence="2" id="KW-0175">Coiled coil</keyword>
<dbReference type="WBParaSite" id="SPAL_0000341200.1">
    <property type="protein sequence ID" value="SPAL_0000341200.1"/>
    <property type="gene ID" value="SPAL_0000341200"/>
</dbReference>
<reference evidence="5" key="1">
    <citation type="submission" date="2017-02" db="UniProtKB">
        <authorList>
            <consortium name="WormBaseParasite"/>
        </authorList>
    </citation>
    <scope>IDENTIFICATION</scope>
</reference>
<dbReference type="PANTHER" id="PTHR19307:SF14">
    <property type="entry name" value="TUMOR PROTEIN D52"/>
    <property type="match status" value="1"/>
</dbReference>
<feature type="compositionally biased region" description="Polar residues" evidence="3">
    <location>
        <begin position="1"/>
        <end position="15"/>
    </location>
</feature>
<accession>A0A0N5BBK5</accession>
<feature type="compositionally biased region" description="Basic and acidic residues" evidence="3">
    <location>
        <begin position="18"/>
        <end position="29"/>
    </location>
</feature>
<organism evidence="4 5">
    <name type="scientific">Strongyloides papillosus</name>
    <name type="common">Intestinal threadworm</name>
    <dbReference type="NCBI Taxonomy" id="174720"/>
    <lineage>
        <taxon>Eukaryota</taxon>
        <taxon>Metazoa</taxon>
        <taxon>Ecdysozoa</taxon>
        <taxon>Nematoda</taxon>
        <taxon>Chromadorea</taxon>
        <taxon>Rhabditida</taxon>
        <taxon>Tylenchina</taxon>
        <taxon>Panagrolaimomorpha</taxon>
        <taxon>Strongyloidoidea</taxon>
        <taxon>Strongyloididae</taxon>
        <taxon>Strongyloides</taxon>
    </lineage>
</organism>
<dbReference type="STRING" id="174720.A0A0N5BBK5"/>
<evidence type="ECO:0000256" key="1">
    <source>
        <dbReference type="ARBA" id="ARBA00005702"/>
    </source>
</evidence>
<feature type="region of interest" description="Disordered" evidence="3">
    <location>
        <begin position="1"/>
        <end position="29"/>
    </location>
</feature>
<evidence type="ECO:0000313" key="4">
    <source>
        <dbReference type="Proteomes" id="UP000046392"/>
    </source>
</evidence>
<proteinExistence type="inferred from homology"/>
<dbReference type="Proteomes" id="UP000046392">
    <property type="component" value="Unplaced"/>
</dbReference>
<dbReference type="GO" id="GO:0005737">
    <property type="term" value="C:cytoplasm"/>
    <property type="evidence" value="ECO:0007669"/>
    <property type="project" value="TreeGrafter"/>
</dbReference>